<protein>
    <submittedName>
        <fullName evidence="2">Uncharacterized protein</fullName>
    </submittedName>
</protein>
<organism evidence="2 3">
    <name type="scientific">Acaryochloris thomasi RCC1774</name>
    <dbReference type="NCBI Taxonomy" id="1764569"/>
    <lineage>
        <taxon>Bacteria</taxon>
        <taxon>Bacillati</taxon>
        <taxon>Cyanobacteriota</taxon>
        <taxon>Cyanophyceae</taxon>
        <taxon>Acaryochloridales</taxon>
        <taxon>Acaryochloridaceae</taxon>
        <taxon>Acaryochloris</taxon>
        <taxon>Acaryochloris thomasi</taxon>
    </lineage>
</organism>
<comment type="caution">
    <text evidence="2">The sequence shown here is derived from an EMBL/GenBank/DDBJ whole genome shotgun (WGS) entry which is preliminary data.</text>
</comment>
<feature type="signal peptide" evidence="1">
    <location>
        <begin position="1"/>
        <end position="29"/>
    </location>
</feature>
<dbReference type="RefSeq" id="WP_110989168.1">
    <property type="nucleotide sequence ID" value="NZ_CAWNWM010000046.1"/>
</dbReference>
<evidence type="ECO:0000313" key="2">
    <source>
        <dbReference type="EMBL" id="PZD70275.1"/>
    </source>
</evidence>
<evidence type="ECO:0000313" key="3">
    <source>
        <dbReference type="Proteomes" id="UP000248857"/>
    </source>
</evidence>
<accession>A0A2W1JEW0</accession>
<dbReference type="AlphaFoldDB" id="A0A2W1JEW0"/>
<feature type="chain" id="PRO_5015838674" evidence="1">
    <location>
        <begin position="30"/>
        <end position="263"/>
    </location>
</feature>
<keyword evidence="1" id="KW-0732">Signal</keyword>
<evidence type="ECO:0000256" key="1">
    <source>
        <dbReference type="SAM" id="SignalP"/>
    </source>
</evidence>
<keyword evidence="3" id="KW-1185">Reference proteome</keyword>
<name>A0A2W1JEW0_9CYAN</name>
<proteinExistence type="predicted"/>
<reference evidence="2 3" key="1">
    <citation type="journal article" date="2018" name="Sci. Rep.">
        <title>A novel species of the marine cyanobacterium Acaryochloris with a unique pigment content and lifestyle.</title>
        <authorList>
            <person name="Partensky F."/>
            <person name="Six C."/>
            <person name="Ratin M."/>
            <person name="Garczarek L."/>
            <person name="Vaulot D."/>
            <person name="Probert I."/>
            <person name="Calteau A."/>
            <person name="Gourvil P."/>
            <person name="Marie D."/>
            <person name="Grebert T."/>
            <person name="Bouchier C."/>
            <person name="Le Panse S."/>
            <person name="Gachenot M."/>
            <person name="Rodriguez F."/>
            <person name="Garrido J.L."/>
        </authorList>
    </citation>
    <scope>NUCLEOTIDE SEQUENCE [LARGE SCALE GENOMIC DNA]</scope>
    <source>
        <strain evidence="2 3">RCC1774</strain>
    </source>
</reference>
<sequence length="263" mass="27499">MKRKRIRKLALIGAIAIPVSLGIGQNAQAADFFGSRLGGFAEEVGGVGGDLFRGAFTAVTGFESPQVFAQDMFSDILGKEKLDIAAAGNVEDYVGELGSVDLQSAAEDSQDSLRGLIEDGTGIMTNMASKAQEQSFQRAAISASAKNTLSQEAQSAAKASIQNTGDTNQKQAEALTSVMDFTVTQDVAKYQAVLGQTQNNILGDIKSGQITAAQKQAQTNQLLSNIDGSLEKIANQGSSSKEAYSLLNASKGRLTALQPTGAR</sequence>
<gene>
    <name evidence="2" type="ORF">C1752_14780</name>
</gene>
<dbReference type="EMBL" id="PQWO01000046">
    <property type="protein sequence ID" value="PZD70275.1"/>
    <property type="molecule type" value="Genomic_DNA"/>
</dbReference>
<dbReference type="Proteomes" id="UP000248857">
    <property type="component" value="Unassembled WGS sequence"/>
</dbReference>